<organism evidence="1">
    <name type="scientific">marine sediment metagenome</name>
    <dbReference type="NCBI Taxonomy" id="412755"/>
    <lineage>
        <taxon>unclassified sequences</taxon>
        <taxon>metagenomes</taxon>
        <taxon>ecological metagenomes</taxon>
    </lineage>
</organism>
<comment type="caution">
    <text evidence="1">The sequence shown here is derived from an EMBL/GenBank/DDBJ whole genome shotgun (WGS) entry which is preliminary data.</text>
</comment>
<evidence type="ECO:0000313" key="1">
    <source>
        <dbReference type="EMBL" id="KKN44451.1"/>
    </source>
</evidence>
<name>A0A0F9T680_9ZZZZ</name>
<dbReference type="AlphaFoldDB" id="A0A0F9T680"/>
<accession>A0A0F9T680</accession>
<protein>
    <submittedName>
        <fullName evidence="1">Uncharacterized protein</fullName>
    </submittedName>
</protein>
<reference evidence="1" key="1">
    <citation type="journal article" date="2015" name="Nature">
        <title>Complex archaea that bridge the gap between prokaryotes and eukaryotes.</title>
        <authorList>
            <person name="Spang A."/>
            <person name="Saw J.H."/>
            <person name="Jorgensen S.L."/>
            <person name="Zaremba-Niedzwiedzka K."/>
            <person name="Martijn J."/>
            <person name="Lind A.E."/>
            <person name="van Eijk R."/>
            <person name="Schleper C."/>
            <person name="Guy L."/>
            <person name="Ettema T.J."/>
        </authorList>
    </citation>
    <scope>NUCLEOTIDE SEQUENCE</scope>
</reference>
<dbReference type="EMBL" id="LAZR01001451">
    <property type="protein sequence ID" value="KKN44451.1"/>
    <property type="molecule type" value="Genomic_DNA"/>
</dbReference>
<sequence>MAGWTNKGKFRALGWVFRGDTIPTNFYVALVTSATAPDADTNTLSDLTEIAAGNGYTAGGYSLTPGSTDFDLHTEDDTNDRGRVQIKDVVWTASGGAIPASGDGARYAVLLDDDAVVADREVLAYWDLTADRSVSAGQTLTLQDCEIRVNES</sequence>
<gene>
    <name evidence="1" type="ORF">LCGC14_0692980</name>
</gene>
<proteinExistence type="predicted"/>